<gene>
    <name evidence="1" type="ORF">D2E22_1215</name>
</gene>
<comment type="caution">
    <text evidence="1">The sequence shown here is derived from an EMBL/GenBank/DDBJ whole genome shotgun (WGS) entry which is preliminary data.</text>
</comment>
<protein>
    <submittedName>
        <fullName evidence="1">Uncharacterized protein</fullName>
    </submittedName>
</protein>
<name>A0A430F6V8_9BIFI</name>
<dbReference type="Proteomes" id="UP000288052">
    <property type="component" value="Unassembled WGS sequence"/>
</dbReference>
<evidence type="ECO:0000313" key="2">
    <source>
        <dbReference type="Proteomes" id="UP000288052"/>
    </source>
</evidence>
<dbReference type="AlphaFoldDB" id="A0A430F6V8"/>
<proteinExistence type="predicted"/>
<accession>A0A430F6V8</accession>
<sequence>MVGRNKRWLIGEFKCLIDHTPFRTLAQMHTRTTGGIVTFQFGKTAVEFLAPRKNIVHFSSSLGGFRRQCHCCSITFTEVCIDLFIDEWIDGFEILLFDGDFIRQTFQEITVVTQTRFAV</sequence>
<evidence type="ECO:0000313" key="1">
    <source>
        <dbReference type="EMBL" id="RSX47928.1"/>
    </source>
</evidence>
<dbReference type="EMBL" id="QXGI01000004">
    <property type="protein sequence ID" value="RSX47928.1"/>
    <property type="molecule type" value="Genomic_DNA"/>
</dbReference>
<reference evidence="1 2" key="1">
    <citation type="submission" date="2018-09" db="EMBL/GenBank/DDBJ databases">
        <title>Characterization of the phylogenetic diversity of five novel species belonging to the genus Bifidobacterium.</title>
        <authorList>
            <person name="Lugli G.A."/>
            <person name="Duranti S."/>
            <person name="Milani C."/>
        </authorList>
    </citation>
    <scope>NUCLEOTIDE SEQUENCE [LARGE SCALE GENOMIC DNA]</scope>
    <source>
        <strain evidence="1 2">2020B</strain>
    </source>
</reference>
<organism evidence="1 2">
    <name type="scientific">Bifidobacterium castoris</name>
    <dbReference type="NCBI Taxonomy" id="2306972"/>
    <lineage>
        <taxon>Bacteria</taxon>
        <taxon>Bacillati</taxon>
        <taxon>Actinomycetota</taxon>
        <taxon>Actinomycetes</taxon>
        <taxon>Bifidobacteriales</taxon>
        <taxon>Bifidobacteriaceae</taxon>
        <taxon>Bifidobacterium</taxon>
    </lineage>
</organism>
<keyword evidence="2" id="KW-1185">Reference proteome</keyword>